<organism evidence="2 3">
    <name type="scientific">Rhizopus oryzae</name>
    <name type="common">Mucormycosis agent</name>
    <name type="synonym">Rhizopus arrhizus var. delemar</name>
    <dbReference type="NCBI Taxonomy" id="64495"/>
    <lineage>
        <taxon>Eukaryota</taxon>
        <taxon>Fungi</taxon>
        <taxon>Fungi incertae sedis</taxon>
        <taxon>Mucoromycota</taxon>
        <taxon>Mucoromycotina</taxon>
        <taxon>Mucoromycetes</taxon>
        <taxon>Mucorales</taxon>
        <taxon>Mucorineae</taxon>
        <taxon>Rhizopodaceae</taxon>
        <taxon>Rhizopus</taxon>
    </lineage>
</organism>
<evidence type="ECO:0000313" key="2">
    <source>
        <dbReference type="EMBL" id="KAG1286441.1"/>
    </source>
</evidence>
<feature type="region of interest" description="Disordered" evidence="1">
    <location>
        <begin position="18"/>
        <end position="86"/>
    </location>
</feature>
<proteinExistence type="predicted"/>
<dbReference type="EMBL" id="JAANQT010007560">
    <property type="protein sequence ID" value="KAG1286441.1"/>
    <property type="molecule type" value="Genomic_DNA"/>
</dbReference>
<feature type="compositionally biased region" description="Basic residues" evidence="1">
    <location>
        <begin position="62"/>
        <end position="71"/>
    </location>
</feature>
<evidence type="ECO:0000256" key="1">
    <source>
        <dbReference type="SAM" id="MobiDB-lite"/>
    </source>
</evidence>
<name>A0A9P6WTU6_RHIOR</name>
<comment type="caution">
    <text evidence="2">The sequence shown here is derived from an EMBL/GenBank/DDBJ whole genome shotgun (WGS) entry which is preliminary data.</text>
</comment>
<reference evidence="2" key="1">
    <citation type="journal article" date="2020" name="Microb. Genom.">
        <title>Genetic diversity of clinical and environmental Mucorales isolates obtained from an investigation of mucormycosis cases among solid organ transplant recipients.</title>
        <authorList>
            <person name="Nguyen M.H."/>
            <person name="Kaul D."/>
            <person name="Muto C."/>
            <person name="Cheng S.J."/>
            <person name="Richter R.A."/>
            <person name="Bruno V.M."/>
            <person name="Liu G."/>
            <person name="Beyhan S."/>
            <person name="Sundermann A.J."/>
            <person name="Mounaud S."/>
            <person name="Pasculle A.W."/>
            <person name="Nierman W.C."/>
            <person name="Driscoll E."/>
            <person name="Cumbie R."/>
            <person name="Clancy C.J."/>
            <person name="Dupont C.L."/>
        </authorList>
    </citation>
    <scope>NUCLEOTIDE SEQUENCE</scope>
    <source>
        <strain evidence="2">GL11</strain>
    </source>
</reference>
<dbReference type="AlphaFoldDB" id="A0A9P6WTU6"/>
<sequence>MAGTDTRIEDLHHLAAARTQHAQGTGGLAATADRQRRGLGGQCREGLAVAGHIAGQPPRRQPAPRRARLQHQRPMGALAQRRGQRNRLADIARAAVRDRPGCARSFHHWH</sequence>
<evidence type="ECO:0000313" key="3">
    <source>
        <dbReference type="Proteomes" id="UP000716291"/>
    </source>
</evidence>
<gene>
    <name evidence="2" type="ORF">G6F64_014196</name>
</gene>
<dbReference type="Proteomes" id="UP000716291">
    <property type="component" value="Unassembled WGS sequence"/>
</dbReference>
<keyword evidence="3" id="KW-1185">Reference proteome</keyword>
<protein>
    <submittedName>
        <fullName evidence="2">Uncharacterized protein</fullName>
    </submittedName>
</protein>
<accession>A0A9P6WTU6</accession>